<gene>
    <name evidence="1" type="ORF">EVJ58_g4580</name>
</gene>
<dbReference type="Proteomes" id="UP000298390">
    <property type="component" value="Unassembled WGS sequence"/>
</dbReference>
<accession>A0A4Y9YH48</accession>
<evidence type="ECO:0000313" key="1">
    <source>
        <dbReference type="EMBL" id="TFY61330.1"/>
    </source>
</evidence>
<dbReference type="PANTHER" id="PTHR45458:SF3">
    <property type="entry name" value="CHAIN DEHYDROGENASE (ATSC), PUTATIVE-RELATED"/>
    <property type="match status" value="1"/>
</dbReference>
<dbReference type="AlphaFoldDB" id="A0A4Y9YH48"/>
<reference evidence="1 2" key="1">
    <citation type="submission" date="2019-01" db="EMBL/GenBank/DDBJ databases">
        <title>Genome sequencing of the rare red list fungi Fomitopsis rosea.</title>
        <authorList>
            <person name="Buettner E."/>
            <person name="Kellner H."/>
        </authorList>
    </citation>
    <scope>NUCLEOTIDE SEQUENCE [LARGE SCALE GENOMIC DNA]</scope>
    <source>
        <strain evidence="1 2">DSM 105464</strain>
    </source>
</reference>
<dbReference type="GO" id="GO:0016616">
    <property type="term" value="F:oxidoreductase activity, acting on the CH-OH group of donors, NAD or NADP as acceptor"/>
    <property type="evidence" value="ECO:0007669"/>
    <property type="project" value="TreeGrafter"/>
</dbReference>
<dbReference type="Pfam" id="PF00106">
    <property type="entry name" value="adh_short"/>
    <property type="match status" value="1"/>
</dbReference>
<evidence type="ECO:0000313" key="2">
    <source>
        <dbReference type="Proteomes" id="UP000298390"/>
    </source>
</evidence>
<evidence type="ECO:0008006" key="3">
    <source>
        <dbReference type="Google" id="ProtNLM"/>
    </source>
</evidence>
<dbReference type="Gene3D" id="3.40.50.720">
    <property type="entry name" value="NAD(P)-binding Rossmann-like Domain"/>
    <property type="match status" value="1"/>
</dbReference>
<protein>
    <recommendedName>
        <fullName evidence="3">NAD(P)-binding protein</fullName>
    </recommendedName>
</protein>
<dbReference type="InterPro" id="IPR002347">
    <property type="entry name" value="SDR_fam"/>
</dbReference>
<dbReference type="InterPro" id="IPR036291">
    <property type="entry name" value="NAD(P)-bd_dom_sf"/>
</dbReference>
<comment type="caution">
    <text evidence="1">The sequence shown here is derived from an EMBL/GenBank/DDBJ whole genome shotgun (WGS) entry which is preliminary data.</text>
</comment>
<proteinExistence type="predicted"/>
<dbReference type="SUPFAM" id="SSF51735">
    <property type="entry name" value="NAD(P)-binding Rossmann-fold domains"/>
    <property type="match status" value="1"/>
</dbReference>
<dbReference type="PRINTS" id="PR00081">
    <property type="entry name" value="GDHRDH"/>
</dbReference>
<dbReference type="InterPro" id="IPR052184">
    <property type="entry name" value="SDR_enzymes"/>
</dbReference>
<organism evidence="1 2">
    <name type="scientific">Rhodofomes roseus</name>
    <dbReference type="NCBI Taxonomy" id="34475"/>
    <lineage>
        <taxon>Eukaryota</taxon>
        <taxon>Fungi</taxon>
        <taxon>Dikarya</taxon>
        <taxon>Basidiomycota</taxon>
        <taxon>Agaricomycotina</taxon>
        <taxon>Agaricomycetes</taxon>
        <taxon>Polyporales</taxon>
        <taxon>Rhodofomes</taxon>
    </lineage>
</organism>
<dbReference type="PANTHER" id="PTHR45458">
    <property type="entry name" value="SHORT-CHAIN DEHYDROGENASE/REDUCTASE SDR"/>
    <property type="match status" value="1"/>
</dbReference>
<dbReference type="EMBL" id="SEKV01000212">
    <property type="protein sequence ID" value="TFY61330.1"/>
    <property type="molecule type" value="Genomic_DNA"/>
</dbReference>
<sequence>MPSYAIIGGSRGLGLEFVRQLALDGDNIVLVTVRNKQRSPHLDDTVNQLPHNNVHILEADVVDHQAIKAAATEAGNITGSSLDVLIYNAARLEYDNLLRGLLDYDSEDQLDEEFMQSLKVNVLGSIHTVNAFLPLLRRGTAKKIIIVGTEGGERDFVRRARLFDMAAYGITKAAEHMVATKYAVALETEGFTVVSVSPGFVDVSGTKSELMSETNASKMSEIAKRTFAAFPTQALLTTQVAVQRILADIRNIDPAESGAFRPSPELA</sequence>
<name>A0A4Y9YH48_9APHY</name>